<protein>
    <submittedName>
        <fullName evidence="2">(wild Malaysian banana) hypothetical protein</fullName>
    </submittedName>
</protein>
<dbReference type="SUPFAM" id="SSF56672">
    <property type="entry name" value="DNA/RNA polymerases"/>
    <property type="match status" value="1"/>
</dbReference>
<dbReference type="InterPro" id="IPR043502">
    <property type="entry name" value="DNA/RNA_pol_sf"/>
</dbReference>
<dbReference type="InterPro" id="IPR013103">
    <property type="entry name" value="RVT_2"/>
</dbReference>
<feature type="non-terminal residue" evidence="2">
    <location>
        <position position="1"/>
    </location>
</feature>
<reference evidence="2" key="1">
    <citation type="submission" date="2021-03" db="EMBL/GenBank/DDBJ databases">
        <authorList>
            <consortium name="Genoscope - CEA"/>
            <person name="William W."/>
        </authorList>
    </citation>
    <scope>NUCLEOTIDE SEQUENCE</scope>
    <source>
        <strain evidence="2">Doubled-haploid Pahang</strain>
    </source>
</reference>
<proteinExistence type="predicted"/>
<sequence length="322" mass="37290">MADKATKLKTLGMNVDESFLVQFILNSLPSQFGPFKIHYNTNKDKWDLNELTSLASTHVKNNMQGFLSIRKPKEHERFIIMGNRLKEKVISMGTYHLRLETGYCLSFGSGKLSIFYDSIKIGSGILCDGLYGYVYLIHEKSQAIDTLEVYINEVERQLDRKVKIVRSDKGGEFYGRYDRSDPLSFSQAIESNDSEKWYDAMKEELKSMVQNDVWDLIELPNDCKRVGCKWVFKTKRDSKGNIERYKARLVAKDFSQKEGIDYNETFSPVSRKDSLRIVIALVAHYDLELHQMDVKTTFLNGDLDEEIYMEQPEGFIEKGKEN</sequence>
<dbReference type="AlphaFoldDB" id="A0A8D7FC56"/>
<evidence type="ECO:0000313" key="2">
    <source>
        <dbReference type="EMBL" id="CAG1850016.1"/>
    </source>
</evidence>
<name>A0A8D7FC56_MUSAM</name>
<accession>A0A8D7FC56</accession>
<dbReference type="Pfam" id="PF07727">
    <property type="entry name" value="RVT_2"/>
    <property type="match status" value="1"/>
</dbReference>
<dbReference type="EMBL" id="HG996468">
    <property type="protein sequence ID" value="CAG1850016.1"/>
    <property type="molecule type" value="Genomic_DNA"/>
</dbReference>
<organism evidence="2">
    <name type="scientific">Musa acuminata subsp. malaccensis</name>
    <name type="common">Wild banana</name>
    <name type="synonym">Musa malaccensis</name>
    <dbReference type="NCBI Taxonomy" id="214687"/>
    <lineage>
        <taxon>Eukaryota</taxon>
        <taxon>Viridiplantae</taxon>
        <taxon>Streptophyta</taxon>
        <taxon>Embryophyta</taxon>
        <taxon>Tracheophyta</taxon>
        <taxon>Spermatophyta</taxon>
        <taxon>Magnoliopsida</taxon>
        <taxon>Liliopsida</taxon>
        <taxon>Zingiberales</taxon>
        <taxon>Musaceae</taxon>
        <taxon>Musa</taxon>
    </lineage>
</organism>
<feature type="domain" description="Reverse transcriptase Ty1/copia-type" evidence="1">
    <location>
        <begin position="211"/>
        <end position="321"/>
    </location>
</feature>
<gene>
    <name evidence="2" type="ORF">GSMUA_216020.1</name>
</gene>
<evidence type="ECO:0000259" key="1">
    <source>
        <dbReference type="Pfam" id="PF07727"/>
    </source>
</evidence>